<organism evidence="2">
    <name type="scientific">Myoviridae sp. ctj9o3</name>
    <dbReference type="NCBI Taxonomy" id="2826688"/>
    <lineage>
        <taxon>Viruses</taxon>
        <taxon>Duplodnaviria</taxon>
        <taxon>Heunggongvirae</taxon>
        <taxon>Uroviricota</taxon>
        <taxon>Caudoviricetes</taxon>
    </lineage>
</organism>
<keyword evidence="1" id="KW-0812">Transmembrane</keyword>
<keyword evidence="1" id="KW-0472">Membrane</keyword>
<dbReference type="EMBL" id="BK014873">
    <property type="protein sequence ID" value="DAD79812.1"/>
    <property type="molecule type" value="Genomic_DNA"/>
</dbReference>
<accession>A0A8S5MC61</accession>
<sequence>MFRHRICSCFIFCIPFSIFSFFTPFYHFYSLACCHIFISLCV</sequence>
<proteinExistence type="predicted"/>
<feature type="transmembrane region" description="Helical" evidence="1">
    <location>
        <begin position="7"/>
        <end position="29"/>
    </location>
</feature>
<protein>
    <submittedName>
        <fullName evidence="2">Uncharacterized protein</fullName>
    </submittedName>
</protein>
<evidence type="ECO:0000256" key="1">
    <source>
        <dbReference type="SAM" id="Phobius"/>
    </source>
</evidence>
<keyword evidence="1" id="KW-1133">Transmembrane helix</keyword>
<evidence type="ECO:0000313" key="2">
    <source>
        <dbReference type="EMBL" id="DAD79812.1"/>
    </source>
</evidence>
<name>A0A8S5MC61_9CAUD</name>
<reference evidence="2" key="1">
    <citation type="journal article" date="2021" name="Proc. Natl. Acad. Sci. U.S.A.">
        <title>A Catalog of Tens of Thousands of Viruses from Human Metagenomes Reveals Hidden Associations with Chronic Diseases.</title>
        <authorList>
            <person name="Tisza M.J."/>
            <person name="Buck C.B."/>
        </authorList>
    </citation>
    <scope>NUCLEOTIDE SEQUENCE</scope>
    <source>
        <strain evidence="2">Ctj9o3</strain>
    </source>
</reference>